<proteinExistence type="predicted"/>
<dbReference type="SUPFAM" id="SSF56349">
    <property type="entry name" value="DNA breaking-rejoining enzymes"/>
    <property type="match status" value="1"/>
</dbReference>
<dbReference type="EMBL" id="FOHV01000004">
    <property type="protein sequence ID" value="SES87384.1"/>
    <property type="molecule type" value="Genomic_DNA"/>
</dbReference>
<dbReference type="STRING" id="1123402.SAMN02583745_00786"/>
<dbReference type="OrthoDB" id="5589990at2"/>
<protein>
    <recommendedName>
        <fullName evidence="4">Core-binding (CB) domain-containing protein</fullName>
    </recommendedName>
</protein>
<gene>
    <name evidence="2" type="ORF">SAMN02583745_00786</name>
</gene>
<dbReference type="InterPro" id="IPR011010">
    <property type="entry name" value="DNA_brk_join_enz"/>
</dbReference>
<dbReference type="RefSeq" id="WP_093317971.1">
    <property type="nucleotide sequence ID" value="NZ_FOHV01000004.1"/>
</dbReference>
<accession>A0A1I0A120</accession>
<evidence type="ECO:0000313" key="2">
    <source>
        <dbReference type="EMBL" id="SES87384.1"/>
    </source>
</evidence>
<dbReference type="Proteomes" id="UP000242642">
    <property type="component" value="Unassembled WGS sequence"/>
</dbReference>
<organism evidence="2 3">
    <name type="scientific">Thorsellia anophelis DSM 18579</name>
    <dbReference type="NCBI Taxonomy" id="1123402"/>
    <lineage>
        <taxon>Bacteria</taxon>
        <taxon>Pseudomonadati</taxon>
        <taxon>Pseudomonadota</taxon>
        <taxon>Gammaproteobacteria</taxon>
        <taxon>Enterobacterales</taxon>
        <taxon>Thorselliaceae</taxon>
        <taxon>Thorsellia</taxon>
    </lineage>
</organism>
<sequence length="156" mass="18074">MNGEHKKYNSGFRAQVFVLGVRESKTFTTKREASKWATTRELEIRESKSKPLGVQFTLRDALRKYANEISPINRGCRWEQIRLAAFEERRLPLDTPISKVRTTLISLFRDKRLKAVSSSSVLRELTLLSAVFEEARIDCQWIDDNPCKGIRKPLMT</sequence>
<dbReference type="Gene3D" id="1.10.150.130">
    <property type="match status" value="1"/>
</dbReference>
<keyword evidence="1" id="KW-0238">DNA-binding</keyword>
<name>A0A1I0A120_9GAMM</name>
<evidence type="ECO:0000256" key="1">
    <source>
        <dbReference type="ARBA" id="ARBA00023125"/>
    </source>
</evidence>
<dbReference type="GO" id="GO:0003677">
    <property type="term" value="F:DNA binding"/>
    <property type="evidence" value="ECO:0007669"/>
    <property type="project" value="UniProtKB-KW"/>
</dbReference>
<keyword evidence="3" id="KW-1185">Reference proteome</keyword>
<dbReference type="InterPro" id="IPR010998">
    <property type="entry name" value="Integrase_recombinase_N"/>
</dbReference>
<dbReference type="AlphaFoldDB" id="A0A1I0A120"/>
<evidence type="ECO:0008006" key="4">
    <source>
        <dbReference type="Google" id="ProtNLM"/>
    </source>
</evidence>
<evidence type="ECO:0000313" key="3">
    <source>
        <dbReference type="Proteomes" id="UP000242642"/>
    </source>
</evidence>
<reference evidence="3" key="1">
    <citation type="submission" date="2016-10" db="EMBL/GenBank/DDBJ databases">
        <authorList>
            <person name="Varghese N."/>
            <person name="Submissions S."/>
        </authorList>
    </citation>
    <scope>NUCLEOTIDE SEQUENCE [LARGE SCALE GENOMIC DNA]</scope>
    <source>
        <strain evidence="3">DSM 18579</strain>
    </source>
</reference>